<accession>A0AB34HRW8</accession>
<feature type="region of interest" description="Disordered" evidence="1">
    <location>
        <begin position="176"/>
        <end position="248"/>
    </location>
</feature>
<feature type="compositionally biased region" description="Low complexity" evidence="1">
    <location>
        <begin position="226"/>
        <end position="236"/>
    </location>
</feature>
<reference evidence="2 3" key="1">
    <citation type="submission" date="2022-11" db="EMBL/GenBank/DDBJ databases">
        <title>Whole genome sequence of Eschrichtius robustus ER-17-0199.</title>
        <authorList>
            <person name="Bruniche-Olsen A."/>
            <person name="Black A.N."/>
            <person name="Fields C.J."/>
            <person name="Walden K."/>
            <person name="Dewoody J.A."/>
        </authorList>
    </citation>
    <scope>NUCLEOTIDE SEQUENCE [LARGE SCALE GENOMIC DNA]</scope>
    <source>
        <strain evidence="2">ER-17-0199</strain>
        <tissue evidence="2">Blubber</tissue>
    </source>
</reference>
<dbReference type="AlphaFoldDB" id="A0AB34HRW8"/>
<feature type="compositionally biased region" description="Basic and acidic residues" evidence="1">
    <location>
        <begin position="176"/>
        <end position="189"/>
    </location>
</feature>
<gene>
    <name evidence="2" type="ORF">J1605_003264</name>
</gene>
<feature type="compositionally biased region" description="Low complexity" evidence="1">
    <location>
        <begin position="197"/>
        <end position="218"/>
    </location>
</feature>
<evidence type="ECO:0000313" key="3">
    <source>
        <dbReference type="Proteomes" id="UP001159641"/>
    </source>
</evidence>
<keyword evidence="3" id="KW-1185">Reference proteome</keyword>
<evidence type="ECO:0000256" key="1">
    <source>
        <dbReference type="SAM" id="MobiDB-lite"/>
    </source>
</evidence>
<evidence type="ECO:0000313" key="2">
    <source>
        <dbReference type="EMBL" id="KAJ8794307.1"/>
    </source>
</evidence>
<protein>
    <submittedName>
        <fullName evidence="2">Uncharacterized protein</fullName>
    </submittedName>
</protein>
<name>A0AB34HRW8_ESCRO</name>
<organism evidence="2 3">
    <name type="scientific">Eschrichtius robustus</name>
    <name type="common">California gray whale</name>
    <name type="synonym">Eschrichtius gibbosus</name>
    <dbReference type="NCBI Taxonomy" id="9764"/>
    <lineage>
        <taxon>Eukaryota</taxon>
        <taxon>Metazoa</taxon>
        <taxon>Chordata</taxon>
        <taxon>Craniata</taxon>
        <taxon>Vertebrata</taxon>
        <taxon>Euteleostomi</taxon>
        <taxon>Mammalia</taxon>
        <taxon>Eutheria</taxon>
        <taxon>Laurasiatheria</taxon>
        <taxon>Artiodactyla</taxon>
        <taxon>Whippomorpha</taxon>
        <taxon>Cetacea</taxon>
        <taxon>Mysticeti</taxon>
        <taxon>Eschrichtiidae</taxon>
        <taxon>Eschrichtius</taxon>
    </lineage>
</organism>
<dbReference type="Proteomes" id="UP001159641">
    <property type="component" value="Unassembled WGS sequence"/>
</dbReference>
<dbReference type="EMBL" id="JAIQCJ010000860">
    <property type="protein sequence ID" value="KAJ8794307.1"/>
    <property type="molecule type" value="Genomic_DNA"/>
</dbReference>
<sequence>MISDRELRKSLKEEDDFIDADEKTFHLELQEERDLAEALVYQRREQVALMALLYGKADTEPEAWARLQKITLTSPWAGERSPEDIEDSWYKWESKDKQVSSVLGAAYKPKERLQSPRLLFTDVQYGWMKHQISPQIYQSLRFVELAPTQQPDFTRHRVLDQQRRLTLLVTHRIHEDLGPNRETMPEHRASTPTAMVSSPSSLSLSASGSGFLASGSPASPRPQPPRSLLQPRSALAPSPPPRSRPRLLSRPLKACLPPSVQEGSHVRLRGGPLFSAILRQGHQARGVLHQAVFSEMGSCSLGKALG</sequence>
<comment type="caution">
    <text evidence="2">The sequence shown here is derived from an EMBL/GenBank/DDBJ whole genome shotgun (WGS) entry which is preliminary data.</text>
</comment>
<proteinExistence type="predicted"/>